<dbReference type="RefSeq" id="WP_043031551.1">
    <property type="nucleotide sequence ID" value="NZ_JXSU01000007.1"/>
</dbReference>
<accession>A0A0D1BSI8</accession>
<reference evidence="1 2" key="1">
    <citation type="submission" date="2014-06" db="EMBL/GenBank/DDBJ databases">
        <title>Genome characterization of distinct group I Clostridium botulinum lineages.</title>
        <authorList>
            <person name="Giordani F."/>
            <person name="Anselmo A."/>
            <person name="Fillo S."/>
            <person name="Palozzi A.M."/>
            <person name="Fortunato A."/>
            <person name="Gentile B."/>
            <person name="Ciammaruconi A."/>
            <person name="Anniballi F."/>
            <person name="De Medici D."/>
            <person name="Lista F."/>
        </authorList>
    </citation>
    <scope>NUCLEOTIDE SEQUENCE [LARGE SCALE GENOMIC DNA]</scope>
    <source>
        <strain evidence="1 2">B2 450</strain>
    </source>
</reference>
<dbReference type="OrthoDB" id="5432776at2"/>
<proteinExistence type="predicted"/>
<gene>
    <name evidence="1" type="ORF">N495_03910</name>
</gene>
<organism evidence="1 2">
    <name type="scientific">Clostridium botulinum B2 450</name>
    <dbReference type="NCBI Taxonomy" id="1379739"/>
    <lineage>
        <taxon>Bacteria</taxon>
        <taxon>Bacillati</taxon>
        <taxon>Bacillota</taxon>
        <taxon>Clostridia</taxon>
        <taxon>Eubacteriales</taxon>
        <taxon>Clostridiaceae</taxon>
        <taxon>Clostridium</taxon>
    </lineage>
</organism>
<name>A0A0D1BSI8_CLOBO</name>
<protein>
    <recommendedName>
        <fullName evidence="3">DUF4177 domain-containing protein</fullName>
    </recommendedName>
</protein>
<comment type="caution">
    <text evidence="1">The sequence shown here is derived from an EMBL/GenBank/DDBJ whole genome shotgun (WGS) entry which is preliminary data.</text>
</comment>
<dbReference type="Proteomes" id="UP000032250">
    <property type="component" value="Unassembled WGS sequence"/>
</dbReference>
<dbReference type="HOGENOM" id="CLU_2768682_0_0_9"/>
<dbReference type="InterPro" id="IPR025234">
    <property type="entry name" value="YjzH-like"/>
</dbReference>
<evidence type="ECO:0008006" key="3">
    <source>
        <dbReference type="Google" id="ProtNLM"/>
    </source>
</evidence>
<dbReference type="AlphaFoldDB" id="A0A0D1BSI8"/>
<sequence length="67" mass="7522">MKWEYKVIGINSVQNLGEPGDLRKELNNYGKEGWELVGALTKPHEGIGWIPKPDNGSVIFKRALSIE</sequence>
<dbReference type="PATRIC" id="fig|1379739.3.peg.1099"/>
<evidence type="ECO:0000313" key="2">
    <source>
        <dbReference type="Proteomes" id="UP000032250"/>
    </source>
</evidence>
<dbReference type="Pfam" id="PF13783">
    <property type="entry name" value="DUF4177"/>
    <property type="match status" value="1"/>
</dbReference>
<evidence type="ECO:0000313" key="1">
    <source>
        <dbReference type="EMBL" id="KIS22762.1"/>
    </source>
</evidence>
<dbReference type="EMBL" id="JXSU01000007">
    <property type="protein sequence ID" value="KIS22762.1"/>
    <property type="molecule type" value="Genomic_DNA"/>
</dbReference>